<organism evidence="1 2">
    <name type="scientific">Lasius niger</name>
    <name type="common">Black garden ant</name>
    <dbReference type="NCBI Taxonomy" id="67767"/>
    <lineage>
        <taxon>Eukaryota</taxon>
        <taxon>Metazoa</taxon>
        <taxon>Ecdysozoa</taxon>
        <taxon>Arthropoda</taxon>
        <taxon>Hexapoda</taxon>
        <taxon>Insecta</taxon>
        <taxon>Pterygota</taxon>
        <taxon>Neoptera</taxon>
        <taxon>Endopterygota</taxon>
        <taxon>Hymenoptera</taxon>
        <taxon>Apocrita</taxon>
        <taxon>Aculeata</taxon>
        <taxon>Formicoidea</taxon>
        <taxon>Formicidae</taxon>
        <taxon>Formicinae</taxon>
        <taxon>Lasius</taxon>
        <taxon>Lasius</taxon>
    </lineage>
</organism>
<proteinExistence type="predicted"/>
<accession>A0A0J7K4C2</accession>
<dbReference type="OrthoDB" id="7615957at2759"/>
<dbReference type="PaxDb" id="67767-A0A0J7K4C2"/>
<sequence>MSSEAYIKETVKKAAIVMAQVWGIGQRKFRESFHRRMEMFKSLVKSIILYAAEIWSWREEERAKKLQEKYIRWTLGLDFNIPAYLIREETKTEKIRIEAKKRAVRYEEKTRSKRTNKIITECWKEIDVKQEKKKLKWEKKREEYCSGKGIDREGLRERRAAGRELSEALAEVDRAKQKQEQKASIKEGRFFPKYKELRIAKKPKYLEKEYQEPEDDSEIPMRK</sequence>
<name>A0A0J7K4C2_LASNI</name>
<dbReference type="STRING" id="67767.A0A0J7K4C2"/>
<evidence type="ECO:0000313" key="2">
    <source>
        <dbReference type="Proteomes" id="UP000036403"/>
    </source>
</evidence>
<reference evidence="1 2" key="1">
    <citation type="submission" date="2015-04" db="EMBL/GenBank/DDBJ databases">
        <title>Lasius niger genome sequencing.</title>
        <authorList>
            <person name="Konorov E.A."/>
            <person name="Nikitin M.A."/>
            <person name="Kirill M.V."/>
            <person name="Chang P."/>
        </authorList>
    </citation>
    <scope>NUCLEOTIDE SEQUENCE [LARGE SCALE GENOMIC DNA]</scope>
    <source>
        <tissue evidence="1">Whole</tissue>
    </source>
</reference>
<dbReference type="EMBL" id="LBMM01014567">
    <property type="protein sequence ID" value="KMQ85134.1"/>
    <property type="molecule type" value="Genomic_DNA"/>
</dbReference>
<dbReference type="AlphaFoldDB" id="A0A0J7K4C2"/>
<keyword evidence="2" id="KW-1185">Reference proteome</keyword>
<protein>
    <submittedName>
        <fullName evidence="1">Uncharacterized protein</fullName>
    </submittedName>
</protein>
<dbReference type="Proteomes" id="UP000036403">
    <property type="component" value="Unassembled WGS sequence"/>
</dbReference>
<comment type="caution">
    <text evidence="1">The sequence shown here is derived from an EMBL/GenBank/DDBJ whole genome shotgun (WGS) entry which is preliminary data.</text>
</comment>
<evidence type="ECO:0000313" key="1">
    <source>
        <dbReference type="EMBL" id="KMQ85134.1"/>
    </source>
</evidence>
<gene>
    <name evidence="1" type="ORF">RF55_16494</name>
</gene>